<dbReference type="Gene3D" id="2.30.29.180">
    <property type="entry name" value="Ubiquitin carboxyl-terminal hydrolase 26/29/37, pleckstrin homology-like domain"/>
    <property type="match status" value="1"/>
</dbReference>
<dbReference type="Ensembl" id="ENSLAFT00000017806.3">
    <property type="protein sequence ID" value="ENSLAFP00000014932.3"/>
    <property type="gene ID" value="ENSLAFG00000017805.3"/>
</dbReference>
<accession>G3TJL7</accession>
<dbReference type="PANTHER" id="PTHR24006">
    <property type="entry name" value="UBIQUITIN CARBOXYL-TERMINAL HYDROLASE"/>
    <property type="match status" value="1"/>
</dbReference>
<feature type="compositionally biased region" description="Basic and acidic residues" evidence="8">
    <location>
        <begin position="630"/>
        <end position="639"/>
    </location>
</feature>
<dbReference type="SUPFAM" id="SSF54001">
    <property type="entry name" value="Cysteine proteinases"/>
    <property type="match status" value="1"/>
</dbReference>
<feature type="region of interest" description="Disordered" evidence="8">
    <location>
        <begin position="271"/>
        <end position="297"/>
    </location>
</feature>
<dbReference type="InterPro" id="IPR038093">
    <property type="entry name" value="USP37-like_PH_sf"/>
</dbReference>
<evidence type="ECO:0000313" key="11">
    <source>
        <dbReference type="Proteomes" id="UP000007646"/>
    </source>
</evidence>
<dbReference type="InterPro" id="IPR032069">
    <property type="entry name" value="USP37-like_PH"/>
</dbReference>
<dbReference type="GeneTree" id="ENSGT00940000161929"/>
<feature type="region of interest" description="Disordered" evidence="8">
    <location>
        <begin position="587"/>
        <end position="660"/>
    </location>
</feature>
<dbReference type="CDD" id="cd13312">
    <property type="entry name" value="PH_USP37_like"/>
    <property type="match status" value="1"/>
</dbReference>
<dbReference type="GO" id="GO:0006508">
    <property type="term" value="P:proteolysis"/>
    <property type="evidence" value="ECO:0007669"/>
    <property type="project" value="UniProtKB-KW"/>
</dbReference>
<dbReference type="STRING" id="9785.ENSLAFP00000014932"/>
<dbReference type="InterPro" id="IPR001394">
    <property type="entry name" value="Peptidase_C19_UCH"/>
</dbReference>
<dbReference type="Pfam" id="PF00443">
    <property type="entry name" value="UCH"/>
    <property type="match status" value="1"/>
</dbReference>
<evidence type="ECO:0000256" key="3">
    <source>
        <dbReference type="ARBA" id="ARBA00022670"/>
    </source>
</evidence>
<dbReference type="Gene3D" id="3.90.70.10">
    <property type="entry name" value="Cysteine proteinases"/>
    <property type="match status" value="2"/>
</dbReference>
<dbReference type="EC" id="3.4.19.12" evidence="7"/>
<dbReference type="InterPro" id="IPR018200">
    <property type="entry name" value="USP_CS"/>
</dbReference>
<evidence type="ECO:0000256" key="1">
    <source>
        <dbReference type="ARBA" id="ARBA00000707"/>
    </source>
</evidence>
<reference evidence="10" key="3">
    <citation type="submission" date="2025-09" db="UniProtKB">
        <authorList>
            <consortium name="Ensembl"/>
        </authorList>
    </citation>
    <scope>IDENTIFICATION</scope>
    <source>
        <strain evidence="10">Isolate ISIS603380</strain>
    </source>
</reference>
<dbReference type="InterPro" id="IPR050164">
    <property type="entry name" value="Peptidase_C19"/>
</dbReference>
<dbReference type="MEROPS" id="C19.040"/>
<dbReference type="InterPro" id="IPR028889">
    <property type="entry name" value="USP"/>
</dbReference>
<keyword evidence="4 7" id="KW-0833">Ubl conjugation pathway</keyword>
<evidence type="ECO:0000256" key="2">
    <source>
        <dbReference type="ARBA" id="ARBA00009085"/>
    </source>
</evidence>
<dbReference type="CDD" id="cd02257">
    <property type="entry name" value="Peptidase_C19"/>
    <property type="match status" value="2"/>
</dbReference>
<dbReference type="FunFam" id="2.30.29.180:FF:000001">
    <property type="entry name" value="Ubiquitin carboxyl-terminal hydrolase 37"/>
    <property type="match status" value="1"/>
</dbReference>
<dbReference type="AlphaFoldDB" id="G3TJL7"/>
<dbReference type="PROSITE" id="PS00973">
    <property type="entry name" value="USP_2"/>
    <property type="match status" value="1"/>
</dbReference>
<dbReference type="GO" id="GO:0004843">
    <property type="term" value="F:cysteine-type deubiquitinase activity"/>
    <property type="evidence" value="ECO:0007669"/>
    <property type="project" value="UniProtKB-UniRule"/>
</dbReference>
<keyword evidence="5 7" id="KW-0378">Hydrolase</keyword>
<dbReference type="HOGENOM" id="CLU_012557_0_0_1"/>
<evidence type="ECO:0000256" key="4">
    <source>
        <dbReference type="ARBA" id="ARBA00022786"/>
    </source>
</evidence>
<proteinExistence type="inferred from homology"/>
<comment type="similarity">
    <text evidence="2 7">Belongs to the peptidase C19 family.</text>
</comment>
<dbReference type="Proteomes" id="UP000007646">
    <property type="component" value="Unassembled WGS sequence"/>
</dbReference>
<feature type="domain" description="USP" evidence="9">
    <location>
        <begin position="299"/>
        <end position="902"/>
    </location>
</feature>
<protein>
    <recommendedName>
        <fullName evidence="7">Ubiquitin carboxyl-terminal hydrolase</fullName>
        <ecNumber evidence="7">3.4.19.12</ecNumber>
    </recommendedName>
</protein>
<feature type="region of interest" description="Disordered" evidence="8">
    <location>
        <begin position="801"/>
        <end position="822"/>
    </location>
</feature>
<dbReference type="eggNOG" id="KOG1868">
    <property type="taxonomic scope" value="Eukaryota"/>
</dbReference>
<name>G3TJL7_LOXAF</name>
<dbReference type="OMA" id="YIPKYLS"/>
<dbReference type="GO" id="GO:0016579">
    <property type="term" value="P:protein deubiquitination"/>
    <property type="evidence" value="ECO:0007669"/>
    <property type="project" value="InterPro"/>
</dbReference>
<feature type="compositionally biased region" description="Basic and acidic residues" evidence="8">
    <location>
        <begin position="772"/>
        <end position="786"/>
    </location>
</feature>
<dbReference type="PANTHER" id="PTHR24006:SF711">
    <property type="entry name" value="UBIQUITIN CARBOXYL-TERMINAL HYDROLASE 29"/>
    <property type="match status" value="1"/>
</dbReference>
<keyword evidence="6 7" id="KW-0788">Thiol protease</keyword>
<feature type="compositionally biased region" description="Basic and acidic residues" evidence="8">
    <location>
        <begin position="697"/>
        <end position="709"/>
    </location>
</feature>
<reference evidence="10 11" key="1">
    <citation type="submission" date="2009-06" db="EMBL/GenBank/DDBJ databases">
        <title>The Genome Sequence of Loxodonta africana (African elephant).</title>
        <authorList>
            <person name="Di Palma F."/>
            <person name="Heiman D."/>
            <person name="Young S."/>
            <person name="Johnson J."/>
            <person name="Lander E.S."/>
            <person name="Lindblad-Toh K."/>
        </authorList>
    </citation>
    <scope>NUCLEOTIDE SEQUENCE [LARGE SCALE GENOMIC DNA]</scope>
    <source>
        <strain evidence="10 11">Isolate ISIS603380</strain>
    </source>
</reference>
<organism evidence="10 11">
    <name type="scientific">Loxodonta africana</name>
    <name type="common">African elephant</name>
    <dbReference type="NCBI Taxonomy" id="9785"/>
    <lineage>
        <taxon>Eukaryota</taxon>
        <taxon>Metazoa</taxon>
        <taxon>Chordata</taxon>
        <taxon>Craniata</taxon>
        <taxon>Vertebrata</taxon>
        <taxon>Euteleostomi</taxon>
        <taxon>Mammalia</taxon>
        <taxon>Eutheria</taxon>
        <taxon>Afrotheria</taxon>
        <taxon>Proboscidea</taxon>
        <taxon>Elephantidae</taxon>
        <taxon>Loxodonta</taxon>
    </lineage>
</organism>
<dbReference type="GO" id="GO:0005634">
    <property type="term" value="C:nucleus"/>
    <property type="evidence" value="ECO:0007669"/>
    <property type="project" value="TreeGrafter"/>
</dbReference>
<evidence type="ECO:0000256" key="6">
    <source>
        <dbReference type="ARBA" id="ARBA00022807"/>
    </source>
</evidence>
<comment type="function">
    <text evidence="7">Deubiquitinating enzyme that removes conjugated ubiquitin from specific proteins to regulate different cellular processes.</text>
</comment>
<comment type="catalytic activity">
    <reaction evidence="1 7">
        <text>Thiol-dependent hydrolysis of ester, thioester, amide, peptide and isopeptide bonds formed by the C-terminal Gly of ubiquitin (a 76-residue protein attached to proteins as an intracellular targeting signal).</text>
        <dbReference type="EC" id="3.4.19.12"/>
    </reaction>
</comment>
<evidence type="ECO:0000256" key="7">
    <source>
        <dbReference type="RuleBase" id="RU366025"/>
    </source>
</evidence>
<evidence type="ECO:0000313" key="10">
    <source>
        <dbReference type="Ensembl" id="ENSLAFP00000014932.3"/>
    </source>
</evidence>
<dbReference type="PROSITE" id="PS00972">
    <property type="entry name" value="USP_1"/>
    <property type="match status" value="1"/>
</dbReference>
<feature type="compositionally biased region" description="Polar residues" evidence="8">
    <location>
        <begin position="274"/>
        <end position="297"/>
    </location>
</feature>
<feature type="region of interest" description="Disordered" evidence="8">
    <location>
        <begin position="769"/>
        <end position="789"/>
    </location>
</feature>
<dbReference type="InterPro" id="IPR038765">
    <property type="entry name" value="Papain-like_cys_pep_sf"/>
</dbReference>
<feature type="compositionally biased region" description="Polar residues" evidence="8">
    <location>
        <begin position="640"/>
        <end position="654"/>
    </location>
</feature>
<reference evidence="10" key="2">
    <citation type="submission" date="2025-08" db="UniProtKB">
        <authorList>
            <consortium name="Ensembl"/>
        </authorList>
    </citation>
    <scope>IDENTIFICATION</scope>
    <source>
        <strain evidence="10">Isolate ISIS603380</strain>
    </source>
</reference>
<dbReference type="Pfam" id="PF16674">
    <property type="entry name" value="UCH_N"/>
    <property type="match status" value="1"/>
</dbReference>
<gene>
    <name evidence="10" type="primary">USP29</name>
</gene>
<evidence type="ECO:0000256" key="8">
    <source>
        <dbReference type="SAM" id="MobiDB-lite"/>
    </source>
</evidence>
<evidence type="ECO:0000256" key="5">
    <source>
        <dbReference type="ARBA" id="ARBA00022801"/>
    </source>
</evidence>
<sequence>MAPPTIRGFARTWSKGTGMTNLKEALIQMVEGEKESRLVVIFNSGRSTRVFQLSNNTTSMVLRHSREEQSSLHLTFQKNCSLFIDKLSCGDAEKLKKFLDRVHQKTSQLPMKSRCEWVILGGGKTQEKSNKIPFHKVGDKPSNESFSLENGSGTSVLQEMPLLMSKSSTLVRTGLLENPCGKRKRMPSSDVKMHEDFLKENNPVLNKKSKTDPLKCISNNRKEPLSLENLEKCNKSELGPLFNASSTGNPNLDGNSFSTHHLSVERSLAFPSEPNCSQNEPGQKESQMPSNSHLQQKRQGFPNLGNTCYMNAILQSLFAIPSFADDLLNQGIPWEKIPLDALIMCFSQLLVLKDLCDIEIKGELLVNIKNSISSVAAIFSDDMQNDAHEFLSQCLDQMKEDMEKLNAYMTERETGEEISHPQISAANASTKVFVCPVVTNFAFELQCSIICKACGEVVCKTELSNYLSINLSEAKQSLPSSIQYSFDLFFRAEEIEYKCEKCKHKCSVAMHKFTRLPRVLIVHLKRYIFNDCRVLVKDNQQVGIPIYLSLSPHCDENTKPPLPFSSNAHIEDSQVLKVSQEMISGTTSSWMSPMTSTSTSKDFLVPHIEPDKDTEPQKCQRLSEGSSQEQQHRDPENDSKLNITESELVNSRDSTASEKEWPAADSMIYWEDTSLSVICELGGKFTSSPVAGLVQAHHQEVPESPEPKTHQTTNASVKIESNSITQSTEDFYENKENRSPEESQGVVKQLQQCDGKRIYEKVLQQALPQNLRKPDAQEHTEEDLSRSTELSLLKDSLNSLRALGSGENPGNKGVLGMENTEAEAEEQKRNTTIWDPHHAYRLISVVSHLGDSPNSGHYVSDVYDFAKQAWFMYDDLKALQIQEANMQNDRSCNGYIFFYMHTDIFEELLRKAETSQSQSTESLAMFLHGE</sequence>
<keyword evidence="3 7" id="KW-0645">Protease</keyword>
<dbReference type="GO" id="GO:0000082">
    <property type="term" value="P:G1/S transition of mitotic cell cycle"/>
    <property type="evidence" value="ECO:0007669"/>
    <property type="project" value="TreeGrafter"/>
</dbReference>
<dbReference type="PROSITE" id="PS50235">
    <property type="entry name" value="USP_3"/>
    <property type="match status" value="1"/>
</dbReference>
<feature type="compositionally biased region" description="Basic and acidic residues" evidence="8">
    <location>
        <begin position="608"/>
        <end position="618"/>
    </location>
</feature>
<feature type="compositionally biased region" description="Polar residues" evidence="8">
    <location>
        <begin position="710"/>
        <end position="726"/>
    </location>
</feature>
<feature type="region of interest" description="Disordered" evidence="8">
    <location>
        <begin position="697"/>
        <end position="726"/>
    </location>
</feature>
<keyword evidence="11" id="KW-1185">Reference proteome</keyword>
<dbReference type="InParanoid" id="G3TJL7"/>
<feature type="compositionally biased region" description="Low complexity" evidence="8">
    <location>
        <begin position="587"/>
        <end position="600"/>
    </location>
</feature>
<evidence type="ECO:0000259" key="9">
    <source>
        <dbReference type="PROSITE" id="PS50235"/>
    </source>
</evidence>
<dbReference type="GO" id="GO:0005829">
    <property type="term" value="C:cytosol"/>
    <property type="evidence" value="ECO:0007669"/>
    <property type="project" value="TreeGrafter"/>
</dbReference>